<dbReference type="GO" id="GO:0043190">
    <property type="term" value="C:ATP-binding cassette (ABC) transporter complex"/>
    <property type="evidence" value="ECO:0007669"/>
    <property type="project" value="InterPro"/>
</dbReference>
<organism evidence="10 11">
    <name type="scientific">Aminobacter anthyllidis</name>
    <dbReference type="NCBI Taxonomy" id="1035067"/>
    <lineage>
        <taxon>Bacteria</taxon>
        <taxon>Pseudomonadati</taxon>
        <taxon>Pseudomonadota</taxon>
        <taxon>Alphaproteobacteria</taxon>
        <taxon>Hyphomicrobiales</taxon>
        <taxon>Phyllobacteriaceae</taxon>
        <taxon>Aminobacter</taxon>
    </lineage>
</organism>
<evidence type="ECO:0000313" key="10">
    <source>
        <dbReference type="EMBL" id="MBT1158278.1"/>
    </source>
</evidence>
<evidence type="ECO:0000256" key="1">
    <source>
        <dbReference type="ARBA" id="ARBA00004651"/>
    </source>
</evidence>
<dbReference type="Pfam" id="PF12698">
    <property type="entry name" value="ABC2_membrane_3"/>
    <property type="match status" value="1"/>
</dbReference>
<evidence type="ECO:0000259" key="9">
    <source>
        <dbReference type="PROSITE" id="PS51012"/>
    </source>
</evidence>
<keyword evidence="6 8" id="KW-1133">Transmembrane helix</keyword>
<evidence type="ECO:0000256" key="8">
    <source>
        <dbReference type="RuleBase" id="RU361157"/>
    </source>
</evidence>
<name>A0A9X1AEK1_9HYPH</name>
<comment type="subcellular location">
    <subcellularLocation>
        <location evidence="8">Cell inner membrane</location>
        <topology evidence="8">Multi-pass membrane protein</topology>
    </subcellularLocation>
    <subcellularLocation>
        <location evidence="1">Cell membrane</location>
        <topology evidence="1">Multi-pass membrane protein</topology>
    </subcellularLocation>
</comment>
<dbReference type="PANTHER" id="PTHR30294">
    <property type="entry name" value="MEMBRANE COMPONENT OF ABC TRANSPORTER YHHJ-RELATED"/>
    <property type="match status" value="1"/>
</dbReference>
<dbReference type="PRINTS" id="PR00164">
    <property type="entry name" value="ABC2TRNSPORT"/>
</dbReference>
<feature type="transmembrane region" description="Helical" evidence="8">
    <location>
        <begin position="232"/>
        <end position="255"/>
    </location>
</feature>
<dbReference type="Gene3D" id="3.40.1710.10">
    <property type="entry name" value="abc type-2 transporter like domain"/>
    <property type="match status" value="1"/>
</dbReference>
<dbReference type="EMBL" id="JAFLWW010000006">
    <property type="protein sequence ID" value="MBT1158278.1"/>
    <property type="molecule type" value="Genomic_DNA"/>
</dbReference>
<comment type="similarity">
    <text evidence="2 8">Belongs to the ABC-2 integral membrane protein family.</text>
</comment>
<evidence type="ECO:0000256" key="2">
    <source>
        <dbReference type="ARBA" id="ARBA00007783"/>
    </source>
</evidence>
<evidence type="ECO:0000256" key="3">
    <source>
        <dbReference type="ARBA" id="ARBA00022448"/>
    </source>
</evidence>
<evidence type="ECO:0000256" key="7">
    <source>
        <dbReference type="ARBA" id="ARBA00023136"/>
    </source>
</evidence>
<protein>
    <recommendedName>
        <fullName evidence="8">Transport permease protein</fullName>
    </recommendedName>
</protein>
<dbReference type="InterPro" id="IPR000412">
    <property type="entry name" value="ABC_2_transport"/>
</dbReference>
<dbReference type="AlphaFoldDB" id="A0A9X1AEK1"/>
<dbReference type="InterPro" id="IPR013525">
    <property type="entry name" value="ABC2_TM"/>
</dbReference>
<gene>
    <name evidence="10" type="ORF">J1C56_22005</name>
</gene>
<feature type="transmembrane region" description="Helical" evidence="8">
    <location>
        <begin position="354"/>
        <end position="375"/>
    </location>
</feature>
<keyword evidence="4 8" id="KW-1003">Cell membrane</keyword>
<keyword evidence="7 8" id="KW-0472">Membrane</keyword>
<dbReference type="PANTHER" id="PTHR30294:SF29">
    <property type="entry name" value="MULTIDRUG ABC TRANSPORTER PERMEASE YBHS-RELATED"/>
    <property type="match status" value="1"/>
</dbReference>
<evidence type="ECO:0000256" key="4">
    <source>
        <dbReference type="ARBA" id="ARBA00022475"/>
    </source>
</evidence>
<evidence type="ECO:0000256" key="6">
    <source>
        <dbReference type="ARBA" id="ARBA00022989"/>
    </source>
</evidence>
<dbReference type="InterPro" id="IPR047817">
    <property type="entry name" value="ABC2_TM_bact-type"/>
</dbReference>
<feature type="transmembrane region" description="Helical" evidence="8">
    <location>
        <begin position="298"/>
        <end position="319"/>
    </location>
</feature>
<reference evidence="10" key="2">
    <citation type="submission" date="2021-03" db="EMBL/GenBank/DDBJ databases">
        <authorList>
            <person name="Artuso I."/>
            <person name="Turrini P."/>
            <person name="Pirolo M."/>
            <person name="Lugli G.A."/>
            <person name="Ventura M."/>
            <person name="Visca P."/>
        </authorList>
    </citation>
    <scope>NUCLEOTIDE SEQUENCE</scope>
    <source>
        <strain evidence="10">LMG 26462</strain>
    </source>
</reference>
<dbReference type="GO" id="GO:0140359">
    <property type="term" value="F:ABC-type transporter activity"/>
    <property type="evidence" value="ECO:0007669"/>
    <property type="project" value="InterPro"/>
</dbReference>
<feature type="transmembrane region" description="Helical" evidence="8">
    <location>
        <begin position="189"/>
        <end position="211"/>
    </location>
</feature>
<keyword evidence="3 8" id="KW-0813">Transport</keyword>
<evidence type="ECO:0000313" key="11">
    <source>
        <dbReference type="Proteomes" id="UP001138921"/>
    </source>
</evidence>
<keyword evidence="11" id="KW-1185">Reference proteome</keyword>
<dbReference type="RefSeq" id="WP_214392190.1">
    <property type="nucleotide sequence ID" value="NZ_JAFLWW010000006.1"/>
</dbReference>
<feature type="transmembrane region" description="Helical" evidence="8">
    <location>
        <begin position="30"/>
        <end position="50"/>
    </location>
</feature>
<feature type="domain" description="ABC transmembrane type-2" evidence="9">
    <location>
        <begin position="151"/>
        <end position="380"/>
    </location>
</feature>
<dbReference type="Proteomes" id="UP001138921">
    <property type="component" value="Unassembled WGS sequence"/>
</dbReference>
<reference evidence="10" key="1">
    <citation type="journal article" date="2021" name="Microorganisms">
        <title>Phylogenomic Reconstruction and Metabolic Potential of the Genus Aminobacter.</title>
        <authorList>
            <person name="Artuso I."/>
            <person name="Turrini P."/>
            <person name="Pirolo M."/>
            <person name="Lugli G.A."/>
            <person name="Ventura M."/>
            <person name="Visca P."/>
        </authorList>
    </citation>
    <scope>NUCLEOTIDE SEQUENCE</scope>
    <source>
        <strain evidence="10">LMG 26462</strain>
    </source>
</reference>
<dbReference type="PROSITE" id="PS51012">
    <property type="entry name" value="ABC_TM2"/>
    <property type="match status" value="1"/>
</dbReference>
<keyword evidence="5 8" id="KW-0812">Transmembrane</keyword>
<feature type="transmembrane region" description="Helical" evidence="8">
    <location>
        <begin position="261"/>
        <end position="286"/>
    </location>
</feature>
<accession>A0A9X1AEK1</accession>
<evidence type="ECO:0000256" key="5">
    <source>
        <dbReference type="ARBA" id="ARBA00022692"/>
    </source>
</evidence>
<comment type="caution">
    <text evidence="10">The sequence shown here is derived from an EMBL/GenBank/DDBJ whole genome shotgun (WGS) entry which is preliminary data.</text>
</comment>
<proteinExistence type="inferred from homology"/>
<dbReference type="InterPro" id="IPR051449">
    <property type="entry name" value="ABC-2_transporter_component"/>
</dbReference>
<sequence length="382" mass="41304">MTSLTNGIFSFARLGALLTKEFIQMRRDRITFAMMLGVPLMQLVLFGFAINSDPKSLPAALVATSNDQYTRAMVSALQNTNYYRFDHIAETSAEAEELMASGEVAFVVTIPADFGRRVAAGDAPQILIEADATDPSASSGAVSTLGTVANQALLRAQGMEAASAETARGQLEVVVHRRYNPEGISQYNIVPGLLGVILQMTMVMMTSMALTRETERGTMENLLAMPASPAEIMLGKVLPYLVVGAVQVTVVLIASKLLFSIPFIGSLSLLLSAILVFVLALVLLGYTISTIARTQMQAMQLTFFFFLPSILLSGFMFPYRGMPGWAQALGEILPLTHFLRIIRAVMLKGAEFPAIAAEVGILGLFVAVFAGLALFRFRRTLD</sequence>